<protein>
    <submittedName>
        <fullName evidence="3">Uncharacterized protein</fullName>
    </submittedName>
</protein>
<accession>H3KEJ7</accession>
<evidence type="ECO:0000313" key="3">
    <source>
        <dbReference type="EMBL" id="EHY31451.1"/>
    </source>
</evidence>
<dbReference type="EMBL" id="AFBQ01000158">
    <property type="protein sequence ID" value="EHY31451.1"/>
    <property type="molecule type" value="Genomic_DNA"/>
</dbReference>
<dbReference type="Proteomes" id="UP000004956">
    <property type="component" value="Unassembled WGS sequence"/>
</dbReference>
<dbReference type="PANTHER" id="PTHR43566:SF2">
    <property type="entry name" value="DUF4143 DOMAIN-CONTAINING PROTEIN"/>
    <property type="match status" value="1"/>
</dbReference>
<name>H3KEJ7_9BURK</name>
<dbReference type="STRING" id="762967.HMPREF9440_01161"/>
<proteinExistence type="predicted"/>
<reference evidence="3 4" key="1">
    <citation type="submission" date="2011-11" db="EMBL/GenBank/DDBJ databases">
        <authorList>
            <person name="Weinstock G."/>
            <person name="Sodergren E."/>
            <person name="Clifton S."/>
            <person name="Fulton L."/>
            <person name="Fulton B."/>
            <person name="Courtney L."/>
            <person name="Fronick C."/>
            <person name="Harrison M."/>
            <person name="Strong C."/>
            <person name="Farmer C."/>
            <person name="Delahaunty K."/>
            <person name="Markovic C."/>
            <person name="Hall O."/>
            <person name="Minx P."/>
            <person name="Tomlinson C."/>
            <person name="Mitreva M."/>
            <person name="Hou S."/>
            <person name="Chen J."/>
            <person name="Wollam A."/>
            <person name="Pepin K.H."/>
            <person name="Johnson M."/>
            <person name="Bhonagiri V."/>
            <person name="Zhang X."/>
            <person name="Suruliraj S."/>
            <person name="Warren W."/>
            <person name="Chinwalla A."/>
            <person name="Mardis E.R."/>
            <person name="Wilson R.K."/>
        </authorList>
    </citation>
    <scope>NUCLEOTIDE SEQUENCE [LARGE SCALE GENOMIC DNA]</scope>
    <source>
        <strain evidence="3 4">YIT 11816</strain>
    </source>
</reference>
<dbReference type="RefSeq" id="WP_008541998.1">
    <property type="nucleotide sequence ID" value="NZ_JH604946.1"/>
</dbReference>
<evidence type="ECO:0000313" key="4">
    <source>
        <dbReference type="Proteomes" id="UP000004956"/>
    </source>
</evidence>
<feature type="domain" description="AAA" evidence="1">
    <location>
        <begin position="24"/>
        <end position="138"/>
    </location>
</feature>
<organism evidence="3 4">
    <name type="scientific">Sutterella parvirubra YIT 11816</name>
    <dbReference type="NCBI Taxonomy" id="762967"/>
    <lineage>
        <taxon>Bacteria</taxon>
        <taxon>Pseudomonadati</taxon>
        <taxon>Pseudomonadota</taxon>
        <taxon>Betaproteobacteria</taxon>
        <taxon>Burkholderiales</taxon>
        <taxon>Sutterellaceae</taxon>
        <taxon>Sutterella</taxon>
    </lineage>
</organism>
<gene>
    <name evidence="3" type="ORF">HMPREF9440_01161</name>
</gene>
<evidence type="ECO:0000259" key="2">
    <source>
        <dbReference type="Pfam" id="PF13635"/>
    </source>
</evidence>
<dbReference type="HOGENOM" id="CLU_041527_4_1_4"/>
<dbReference type="PATRIC" id="fig|762967.3.peg.919"/>
<dbReference type="PANTHER" id="PTHR43566">
    <property type="entry name" value="CONSERVED PROTEIN"/>
    <property type="match status" value="1"/>
</dbReference>
<dbReference type="Pfam" id="PF13635">
    <property type="entry name" value="DUF4143"/>
    <property type="match status" value="1"/>
</dbReference>
<comment type="caution">
    <text evidence="3">The sequence shown here is derived from an EMBL/GenBank/DDBJ whole genome shotgun (WGS) entry which is preliminary data.</text>
</comment>
<sequence length="426" mass="46505">MAGEAYEKRLVEDALALHLRTMGAVLIEGPRRCGKTTTARRFSRSVLRVDDPRTMEDPAFWAELAPERLLTGAAPRLIDEWEHIPTIWDDVRSEVDRRSDPGQFILTGSAEPVNPGRIFHSGTGRFARMRMRPMTLFESGESTGVVSLRGLFEGRFEACADMNAGSGLTREALAYAACRGGWSASVVKAGEAALSTTRRIVRKALREAAARAAKHPPAEEALRGLLRVVVLHAGTTDPVTKLHRELADERVSLRCFRAVLGALRDTFVTEDLDAWTAPLRSAARLPTTPERSFCDPSFVSVGLGLAPEKLLHDRTAFGKVFRALCLRDLRVCADLLEGGLAHWRDRVGRASLVVTAWDGRYGLVAVSPGGGRAEERNAGMLRAMAAKINVERRGAPSFLMVLTADGCGARRREDGVWVVPVGCFGP</sequence>
<dbReference type="Pfam" id="PF13173">
    <property type="entry name" value="AAA_14"/>
    <property type="match status" value="1"/>
</dbReference>
<feature type="domain" description="DUF4143" evidence="2">
    <location>
        <begin position="219"/>
        <end position="347"/>
    </location>
</feature>
<dbReference type="AlphaFoldDB" id="H3KEJ7"/>
<dbReference type="SUPFAM" id="SSF52540">
    <property type="entry name" value="P-loop containing nucleoside triphosphate hydrolases"/>
    <property type="match status" value="1"/>
</dbReference>
<dbReference type="InterPro" id="IPR027417">
    <property type="entry name" value="P-loop_NTPase"/>
</dbReference>
<dbReference type="InterPro" id="IPR041682">
    <property type="entry name" value="AAA_14"/>
</dbReference>
<evidence type="ECO:0000259" key="1">
    <source>
        <dbReference type="Pfam" id="PF13173"/>
    </source>
</evidence>
<dbReference type="OrthoDB" id="9771844at2"/>
<keyword evidence="4" id="KW-1185">Reference proteome</keyword>
<dbReference type="InterPro" id="IPR025420">
    <property type="entry name" value="DUF4143"/>
</dbReference>